<protein>
    <submittedName>
        <fullName evidence="1">Uncharacterized protein</fullName>
    </submittedName>
</protein>
<organism evidence="1 2">
    <name type="scientific">Streptococcus lutetiensis</name>
    <dbReference type="NCBI Taxonomy" id="150055"/>
    <lineage>
        <taxon>Bacteria</taxon>
        <taxon>Bacillati</taxon>
        <taxon>Bacillota</taxon>
        <taxon>Bacilli</taxon>
        <taxon>Lactobacillales</taxon>
        <taxon>Streptococcaceae</taxon>
        <taxon>Streptococcus</taxon>
    </lineage>
</organism>
<name>A0AB38G951_9STRE</name>
<evidence type="ECO:0000313" key="1">
    <source>
        <dbReference type="EMBL" id="SQF43101.1"/>
    </source>
</evidence>
<sequence>MEGYHGTNSDIADKILASGFELKTNPNNLPNDLGNGIYIFLDNDLYTKSAYEMAKSFIEVFRKRDLNDKFSVLQIQISEEGRYIDYNDINSQIAFEKFRNENYDKILKHYDSFCYKSNYGGSTRNLPGKLKRANLDGIIFELLKNKANIDGVMKDTYTPQNAKYKKSSFFNGREFCLYNTSLIEEISIIEN</sequence>
<dbReference type="AlphaFoldDB" id="A0AB38G951"/>
<gene>
    <name evidence="1" type="ORF">NCTC8738_01929</name>
</gene>
<proteinExistence type="predicted"/>
<dbReference type="Proteomes" id="UP000248954">
    <property type="component" value="Chromosome 1"/>
</dbReference>
<reference evidence="1 2" key="1">
    <citation type="submission" date="2018-06" db="EMBL/GenBank/DDBJ databases">
        <authorList>
            <consortium name="Pathogen Informatics"/>
            <person name="Doyle S."/>
        </authorList>
    </citation>
    <scope>NUCLEOTIDE SEQUENCE [LARGE SCALE GENOMIC DNA]</scope>
    <source>
        <strain evidence="1 2">NCTC8738</strain>
    </source>
</reference>
<dbReference type="SUPFAM" id="SSF56399">
    <property type="entry name" value="ADP-ribosylation"/>
    <property type="match status" value="1"/>
</dbReference>
<dbReference type="RefSeq" id="WP_111699089.1">
    <property type="nucleotide sequence ID" value="NZ_CP066277.1"/>
</dbReference>
<accession>A0AB38G951</accession>
<evidence type="ECO:0000313" key="2">
    <source>
        <dbReference type="Proteomes" id="UP000248954"/>
    </source>
</evidence>
<dbReference type="EMBL" id="LS483348">
    <property type="protein sequence ID" value="SQF43101.1"/>
    <property type="molecule type" value="Genomic_DNA"/>
</dbReference>